<keyword evidence="2" id="KW-0732">Signal</keyword>
<feature type="transmembrane region" description="Helical" evidence="1">
    <location>
        <begin position="423"/>
        <end position="449"/>
    </location>
</feature>
<dbReference type="RefSeq" id="XP_015466291.1">
    <property type="nucleotide sequence ID" value="XM_015612858.1"/>
</dbReference>
<feature type="transmembrane region" description="Helical" evidence="1">
    <location>
        <begin position="204"/>
        <end position="221"/>
    </location>
</feature>
<feature type="transmembrane region" description="Helical" evidence="1">
    <location>
        <begin position="331"/>
        <end position="350"/>
    </location>
</feature>
<name>A0A0V1PVA4_9ASCO</name>
<sequence>MFSLLVLLLSGVLLTKSVLAGFQHYQLDANSLGVSCFPILSELEATSIGGIKVLLEELILNDGQESTDLKIPVLLLPYEDILNFTTIPSWEEYDRGYASNYSSTNLNWDNYFLRNSVDFEENKFILDLYDGYNEIDERRIYNGYLDASKKNGHDEAILPAYKIGMYCAYVAPPINRGIKMMTIRIVPEPSSFYSTNMSYAEYCQTKYIIVTGVLLLVYLVHNSLRFTKGRQTKNMPIISKLVIFYVLIPLLSFMSLEWFVVFIELHSNLSSRKIHFFEYFRLMNEWIQPNWKIFLQFYTLLFTMGYGVIYYNRGASRTFSKIPKRTKNIALSLFIVDLILNNITNIARYLKSYPSLLHQDTIETIGASCFLGSLVFPYVLRFVSFIYYFKTRNIIKKLPPTSTTTEGIDANTRIMKAFKQSSLVIFISPIVSALAWFCSFARILGNFIYSMMNSFPSELKLIENISREQLIMLVEMMTEIMQFTRDNMMSPVREWSGAIKIYLNIGLLYVIWIRNNNALVVEDEKEDLKE</sequence>
<feature type="signal peptide" evidence="2">
    <location>
        <begin position="1"/>
        <end position="20"/>
    </location>
</feature>
<keyword evidence="1" id="KW-0472">Membrane</keyword>
<reference evidence="3 4" key="1">
    <citation type="submission" date="2015-11" db="EMBL/GenBank/DDBJ databases">
        <title>The genome of Debaryomyces fabryi.</title>
        <authorList>
            <person name="Tafer H."/>
            <person name="Lopandic K."/>
        </authorList>
    </citation>
    <scope>NUCLEOTIDE SEQUENCE [LARGE SCALE GENOMIC DNA]</scope>
    <source>
        <strain evidence="3 4">CBS 789</strain>
    </source>
</reference>
<dbReference type="OrthoDB" id="4022842at2759"/>
<keyword evidence="4" id="KW-1185">Reference proteome</keyword>
<dbReference type="GeneID" id="26841038"/>
<organism evidence="3 4">
    <name type="scientific">Debaryomyces fabryi</name>
    <dbReference type="NCBI Taxonomy" id="58627"/>
    <lineage>
        <taxon>Eukaryota</taxon>
        <taxon>Fungi</taxon>
        <taxon>Dikarya</taxon>
        <taxon>Ascomycota</taxon>
        <taxon>Saccharomycotina</taxon>
        <taxon>Pichiomycetes</taxon>
        <taxon>Debaryomycetaceae</taxon>
        <taxon>Debaryomyces</taxon>
    </lineage>
</organism>
<feature type="chain" id="PRO_5006884504" evidence="2">
    <location>
        <begin position="21"/>
        <end position="530"/>
    </location>
</feature>
<protein>
    <submittedName>
        <fullName evidence="3">Uncharacterized protein</fullName>
    </submittedName>
</protein>
<evidence type="ECO:0000313" key="3">
    <source>
        <dbReference type="EMBL" id="KSA00189.1"/>
    </source>
</evidence>
<evidence type="ECO:0000256" key="2">
    <source>
        <dbReference type="SAM" id="SignalP"/>
    </source>
</evidence>
<evidence type="ECO:0000313" key="4">
    <source>
        <dbReference type="Proteomes" id="UP000054251"/>
    </source>
</evidence>
<feature type="transmembrane region" description="Helical" evidence="1">
    <location>
        <begin position="495"/>
        <end position="513"/>
    </location>
</feature>
<keyword evidence="1" id="KW-1133">Transmembrane helix</keyword>
<dbReference type="EMBL" id="LMYN01000098">
    <property type="protein sequence ID" value="KSA00189.1"/>
    <property type="molecule type" value="Genomic_DNA"/>
</dbReference>
<feature type="transmembrane region" description="Helical" evidence="1">
    <location>
        <begin position="370"/>
        <end position="389"/>
    </location>
</feature>
<evidence type="ECO:0000256" key="1">
    <source>
        <dbReference type="SAM" id="Phobius"/>
    </source>
</evidence>
<feature type="transmembrane region" description="Helical" evidence="1">
    <location>
        <begin position="293"/>
        <end position="311"/>
    </location>
</feature>
<dbReference type="AlphaFoldDB" id="A0A0V1PVA4"/>
<comment type="caution">
    <text evidence="3">The sequence shown here is derived from an EMBL/GenBank/DDBJ whole genome shotgun (WGS) entry which is preliminary data.</text>
</comment>
<accession>A0A0V1PVA4</accession>
<gene>
    <name evidence="3" type="ORF">AC631_04029</name>
</gene>
<dbReference type="Proteomes" id="UP000054251">
    <property type="component" value="Unassembled WGS sequence"/>
</dbReference>
<proteinExistence type="predicted"/>
<keyword evidence="1" id="KW-0812">Transmembrane</keyword>
<feature type="transmembrane region" description="Helical" evidence="1">
    <location>
        <begin position="242"/>
        <end position="263"/>
    </location>
</feature>